<organism evidence="3 4">
    <name type="scientific">Desulfurispirillum indicum (strain ATCC BAA-1389 / DSM 22839 / S5)</name>
    <dbReference type="NCBI Taxonomy" id="653733"/>
    <lineage>
        <taxon>Bacteria</taxon>
        <taxon>Pseudomonadati</taxon>
        <taxon>Chrysiogenota</taxon>
        <taxon>Chrysiogenia</taxon>
        <taxon>Chrysiogenales</taxon>
        <taxon>Chrysiogenaceae</taxon>
        <taxon>Desulfurispirillum</taxon>
    </lineage>
</organism>
<dbReference type="GO" id="GO:0000160">
    <property type="term" value="P:phosphorelay signal transduction system"/>
    <property type="evidence" value="ECO:0007669"/>
    <property type="project" value="InterPro"/>
</dbReference>
<dbReference type="KEGG" id="din:Selin_0974"/>
<dbReference type="HOGENOM" id="CLU_2034284_0_0_0"/>
<dbReference type="InterPro" id="IPR011006">
    <property type="entry name" value="CheY-like_superfamily"/>
</dbReference>
<evidence type="ECO:0000313" key="3">
    <source>
        <dbReference type="EMBL" id="ADU65710.1"/>
    </source>
</evidence>
<dbReference type="EMBL" id="CP002432">
    <property type="protein sequence ID" value="ADU65710.1"/>
    <property type="molecule type" value="Genomic_DNA"/>
</dbReference>
<protein>
    <submittedName>
        <fullName evidence="3">Response regulator receiver</fullName>
    </submittedName>
</protein>
<dbReference type="SUPFAM" id="SSF52172">
    <property type="entry name" value="CheY-like"/>
    <property type="match status" value="1"/>
</dbReference>
<sequence>MQKQKKMNCHVLVVDCEEDSRRFMAKIIGSLVQEVSQVADAEGCLQAVRQLQPDIVVLNVGVGLIRSLIKVIGESSVSCRTLAVVSFWDEADEVAGADGVLAKPIMKKDLLGLLKQLQPGQ</sequence>
<dbReference type="RefSeq" id="WP_013505593.1">
    <property type="nucleotide sequence ID" value="NC_014836.1"/>
</dbReference>
<dbReference type="Gene3D" id="3.40.50.2300">
    <property type="match status" value="1"/>
</dbReference>
<keyword evidence="4" id="KW-1185">Reference proteome</keyword>
<feature type="domain" description="Response regulatory" evidence="2">
    <location>
        <begin position="10"/>
        <end position="118"/>
    </location>
</feature>
<accession>E6W349</accession>
<dbReference type="AlphaFoldDB" id="E6W349"/>
<evidence type="ECO:0000256" key="1">
    <source>
        <dbReference type="PROSITE-ProRule" id="PRU00169"/>
    </source>
</evidence>
<dbReference type="Proteomes" id="UP000002572">
    <property type="component" value="Chromosome"/>
</dbReference>
<reference evidence="3 4" key="1">
    <citation type="submission" date="2010-12" db="EMBL/GenBank/DDBJ databases">
        <title>Complete sequence of Desulfurispirillum indicum S5.</title>
        <authorList>
            <consortium name="US DOE Joint Genome Institute"/>
            <person name="Lucas S."/>
            <person name="Copeland A."/>
            <person name="Lapidus A."/>
            <person name="Cheng J.-F."/>
            <person name="Goodwin L."/>
            <person name="Pitluck S."/>
            <person name="Chertkov O."/>
            <person name="Held B."/>
            <person name="Detter J.C."/>
            <person name="Han C."/>
            <person name="Tapia R."/>
            <person name="Land M."/>
            <person name="Hauser L."/>
            <person name="Kyrpides N."/>
            <person name="Ivanova N."/>
            <person name="Mikhailova N."/>
            <person name="Haggblom M."/>
            <person name="Rauschenbach I."/>
            <person name="Bini E."/>
            <person name="Woyke T."/>
        </authorList>
    </citation>
    <scope>NUCLEOTIDE SEQUENCE [LARGE SCALE GENOMIC DNA]</scope>
    <source>
        <strain evidence="4">ATCC BAA-1389 / DSM 22839 / S5</strain>
    </source>
</reference>
<dbReference type="eggNOG" id="COG0745">
    <property type="taxonomic scope" value="Bacteria"/>
</dbReference>
<evidence type="ECO:0000259" key="2">
    <source>
        <dbReference type="PROSITE" id="PS50110"/>
    </source>
</evidence>
<name>E6W349_DESIS</name>
<dbReference type="PROSITE" id="PS50110">
    <property type="entry name" value="RESPONSE_REGULATORY"/>
    <property type="match status" value="1"/>
</dbReference>
<dbReference type="STRING" id="653733.Selin_0974"/>
<dbReference type="InParanoid" id="E6W349"/>
<dbReference type="InterPro" id="IPR001789">
    <property type="entry name" value="Sig_transdc_resp-reg_receiver"/>
</dbReference>
<comment type="caution">
    <text evidence="1">Lacks conserved residue(s) required for the propagation of feature annotation.</text>
</comment>
<evidence type="ECO:0000313" key="4">
    <source>
        <dbReference type="Proteomes" id="UP000002572"/>
    </source>
</evidence>
<gene>
    <name evidence="3" type="ordered locus">Selin_0974</name>
</gene>
<proteinExistence type="predicted"/>